<dbReference type="KEGG" id="clum:117749327"/>
<comment type="similarity">
    <text evidence="1 3">Belongs to the short-chain dehydrogenases/reductases (SDR) family.</text>
</comment>
<reference evidence="5" key="1">
    <citation type="submission" date="2025-08" db="UniProtKB">
        <authorList>
            <consortium name="Ensembl"/>
        </authorList>
    </citation>
    <scope>IDENTIFICATION</scope>
</reference>
<evidence type="ECO:0000313" key="6">
    <source>
        <dbReference type="Proteomes" id="UP000694565"/>
    </source>
</evidence>
<evidence type="ECO:0000256" key="4">
    <source>
        <dbReference type="SAM" id="Phobius"/>
    </source>
</evidence>
<evidence type="ECO:0000256" key="3">
    <source>
        <dbReference type="RuleBase" id="RU000363"/>
    </source>
</evidence>
<dbReference type="InterPro" id="IPR036291">
    <property type="entry name" value="NAD(P)-bd_dom_sf"/>
</dbReference>
<dbReference type="PROSITE" id="PS00061">
    <property type="entry name" value="ADH_SHORT"/>
    <property type="match status" value="1"/>
</dbReference>
<keyword evidence="4" id="KW-0472">Membrane</keyword>
<dbReference type="Pfam" id="PF00106">
    <property type="entry name" value="adh_short"/>
    <property type="match status" value="1"/>
</dbReference>
<dbReference type="GO" id="GO:0016491">
    <property type="term" value="F:oxidoreductase activity"/>
    <property type="evidence" value="ECO:0007669"/>
    <property type="project" value="UniProtKB-KW"/>
</dbReference>
<dbReference type="PANTHER" id="PTHR43313">
    <property type="entry name" value="SHORT-CHAIN DEHYDROGENASE/REDUCTASE FAMILY 9C"/>
    <property type="match status" value="1"/>
</dbReference>
<protein>
    <submittedName>
        <fullName evidence="5">3-hydroxybutyrate dehydrogenase, type 1</fullName>
    </submittedName>
</protein>
<dbReference type="PRINTS" id="PR00080">
    <property type="entry name" value="SDRFAMILY"/>
</dbReference>
<dbReference type="Gene3D" id="3.40.50.720">
    <property type="entry name" value="NAD(P)-binding Rossmann-like Domain"/>
    <property type="match status" value="1"/>
</dbReference>
<name>A0A8C3AFQ0_CYCLU</name>
<dbReference type="GO" id="GO:0008202">
    <property type="term" value="P:steroid metabolic process"/>
    <property type="evidence" value="ECO:0007669"/>
    <property type="project" value="TreeGrafter"/>
</dbReference>
<keyword evidence="4" id="KW-0812">Transmembrane</keyword>
<feature type="transmembrane region" description="Helical" evidence="4">
    <location>
        <begin position="43"/>
        <end position="61"/>
    </location>
</feature>
<dbReference type="FunFam" id="3.40.50.720:FF:000074">
    <property type="entry name" value="Retinol dehydrogenase type 1"/>
    <property type="match status" value="1"/>
</dbReference>
<sequence>MAPLSVFRVALLVSSSVFLTLLLGFGLPSLLSASTRLLGVPETSVTECIVVLYLLFVLYVATPRIPRGSVEVEGKAVLVTGCDSGFGHALAKHLHTLGFTVFAGCLSKDEGGEGAKELEEFHSDRMKVVQLDVCSDEQVARAAEYVKDSLEDTDTGLWAVVNNAGVSTFGEVEFTSMDTYKQVSEVNLWGTIRVTKALLPFIRRSKGRVVNLASISGRMGTALQSPYCVSKYGVEAFSDCLRYEMKAWGVKVSIIEPGNFIAATSIMTRDLVAGTANKLWSEAPSHVKEDYGKAHFEHHMALMRSHCNSGQKDAAPVLDDITDAVVSKRPYTRYHPMEPHCWIRVQLMTHLPGAISDFLYI</sequence>
<reference evidence="5" key="2">
    <citation type="submission" date="2025-09" db="UniProtKB">
        <authorList>
            <consortium name="Ensembl"/>
        </authorList>
    </citation>
    <scope>IDENTIFICATION</scope>
</reference>
<accession>A0A8C3AFQ0</accession>
<dbReference type="AlphaFoldDB" id="A0A8C3AFQ0"/>
<dbReference type="CTD" id="622"/>
<dbReference type="SUPFAM" id="SSF51735">
    <property type="entry name" value="NAD(P)-binding Rossmann-fold domains"/>
    <property type="match status" value="1"/>
</dbReference>
<dbReference type="GeneTree" id="ENSGT00940000156929"/>
<dbReference type="RefSeq" id="XP_034415593.1">
    <property type="nucleotide sequence ID" value="XM_034559702.1"/>
</dbReference>
<dbReference type="InterPro" id="IPR002347">
    <property type="entry name" value="SDR_fam"/>
</dbReference>
<dbReference type="Ensembl" id="ENSCLMT00005043646.1">
    <property type="protein sequence ID" value="ENSCLMP00005042122.1"/>
    <property type="gene ID" value="ENSCLMG00005019649.1"/>
</dbReference>
<keyword evidence="2" id="KW-0560">Oxidoreductase</keyword>
<evidence type="ECO:0000256" key="1">
    <source>
        <dbReference type="ARBA" id="ARBA00006484"/>
    </source>
</evidence>
<dbReference type="Proteomes" id="UP000694565">
    <property type="component" value="Unplaced"/>
</dbReference>
<keyword evidence="6" id="KW-1185">Reference proteome</keyword>
<keyword evidence="4" id="KW-1133">Transmembrane helix</keyword>
<gene>
    <name evidence="5" type="primary">bdh1</name>
</gene>
<dbReference type="OrthoDB" id="2102561at2759"/>
<dbReference type="PRINTS" id="PR00081">
    <property type="entry name" value="GDHRDH"/>
</dbReference>
<proteinExistence type="inferred from homology"/>
<evidence type="ECO:0000313" key="5">
    <source>
        <dbReference type="Ensembl" id="ENSCLMP00005042122.1"/>
    </source>
</evidence>
<dbReference type="PANTHER" id="PTHR43313:SF36">
    <property type="entry name" value="D-BETA-HYDROXYBUTYRATE DEHYDROGENASE, MITOCHONDRIAL"/>
    <property type="match status" value="1"/>
</dbReference>
<dbReference type="GeneID" id="117749327"/>
<organism evidence="5 6">
    <name type="scientific">Cyclopterus lumpus</name>
    <name type="common">Lumpsucker</name>
    <dbReference type="NCBI Taxonomy" id="8103"/>
    <lineage>
        <taxon>Eukaryota</taxon>
        <taxon>Metazoa</taxon>
        <taxon>Chordata</taxon>
        <taxon>Craniata</taxon>
        <taxon>Vertebrata</taxon>
        <taxon>Euteleostomi</taxon>
        <taxon>Actinopterygii</taxon>
        <taxon>Neopterygii</taxon>
        <taxon>Teleostei</taxon>
        <taxon>Neoteleostei</taxon>
        <taxon>Acanthomorphata</taxon>
        <taxon>Eupercaria</taxon>
        <taxon>Perciformes</taxon>
        <taxon>Cottioidei</taxon>
        <taxon>Cottales</taxon>
        <taxon>Cyclopteridae</taxon>
        <taxon>Cyclopterus</taxon>
    </lineage>
</organism>
<dbReference type="InterPro" id="IPR020904">
    <property type="entry name" value="Sc_DH/Rdtase_CS"/>
</dbReference>
<evidence type="ECO:0000256" key="2">
    <source>
        <dbReference type="ARBA" id="ARBA00023002"/>
    </source>
</evidence>